<evidence type="ECO:0000256" key="4">
    <source>
        <dbReference type="ARBA" id="ARBA00022763"/>
    </source>
</evidence>
<comment type="subunit">
    <text evidence="16">Component of an histone acetyltransferase complex. Interacts with H3K4me3 and to a lesser extent with H3K4me2.</text>
</comment>
<feature type="compositionally biased region" description="Low complexity" evidence="17">
    <location>
        <begin position="201"/>
        <end position="212"/>
    </location>
</feature>
<evidence type="ECO:0000256" key="2">
    <source>
        <dbReference type="ARBA" id="ARBA00010210"/>
    </source>
</evidence>
<dbReference type="Pfam" id="PF12998">
    <property type="entry name" value="ING"/>
    <property type="match status" value="1"/>
</dbReference>
<evidence type="ECO:0000256" key="13">
    <source>
        <dbReference type="PIRSR" id="PIRSR628651-50"/>
    </source>
</evidence>
<dbReference type="InterPro" id="IPR019787">
    <property type="entry name" value="Znf_PHD-finger"/>
</dbReference>
<comment type="subcellular location">
    <subcellularLocation>
        <location evidence="1 16">Nucleus</location>
    </subcellularLocation>
</comment>
<proteinExistence type="inferred from homology"/>
<dbReference type="Gene3D" id="6.10.140.1740">
    <property type="match status" value="1"/>
</dbReference>
<evidence type="ECO:0000256" key="9">
    <source>
        <dbReference type="ARBA" id="ARBA00023242"/>
    </source>
</evidence>
<evidence type="ECO:0000256" key="17">
    <source>
        <dbReference type="SAM" id="MobiDB-lite"/>
    </source>
</evidence>
<dbReference type="GO" id="GO:0006325">
    <property type="term" value="P:chromatin organization"/>
    <property type="evidence" value="ECO:0007669"/>
    <property type="project" value="UniProtKB-KW"/>
</dbReference>
<dbReference type="AlphaFoldDB" id="A0A9P7YVX8"/>
<dbReference type="InterPro" id="IPR013083">
    <property type="entry name" value="Znf_RING/FYVE/PHD"/>
</dbReference>
<dbReference type="InterPro" id="IPR011011">
    <property type="entry name" value="Znf_FYVE_PHD"/>
</dbReference>
<evidence type="ECO:0000256" key="15">
    <source>
        <dbReference type="PROSITE-ProRule" id="PRU00146"/>
    </source>
</evidence>
<comment type="function">
    <text evidence="12">Component of the NuA4 histone acetyltransferase complex which is involved in transcriptional activation of selected genes principally by acetylation of nucleosomal histone H4 and H2A. The NuA4 complex is also involved in DNA repair. Involved in cell cycle progression and meiosis.</text>
</comment>
<feature type="binding site" evidence="14">
    <location>
        <position position="374"/>
    </location>
    <ligand>
        <name>Zn(2+)</name>
        <dbReference type="ChEBI" id="CHEBI:29105"/>
        <label>2</label>
    </ligand>
</feature>
<dbReference type="GO" id="GO:0035267">
    <property type="term" value="C:NuA4 histone acetyltransferase complex"/>
    <property type="evidence" value="ECO:0007669"/>
    <property type="project" value="TreeGrafter"/>
</dbReference>
<feature type="binding site" evidence="14">
    <location>
        <position position="388"/>
    </location>
    <ligand>
        <name>Zn(2+)</name>
        <dbReference type="ChEBI" id="CHEBI:29105"/>
        <label>1</label>
    </ligand>
</feature>
<dbReference type="PROSITE" id="PS01359">
    <property type="entry name" value="ZF_PHD_1"/>
    <property type="match status" value="1"/>
</dbReference>
<feature type="compositionally biased region" description="Polar residues" evidence="17">
    <location>
        <begin position="186"/>
        <end position="197"/>
    </location>
</feature>
<feature type="region of interest" description="Disordered" evidence="17">
    <location>
        <begin position="180"/>
        <end position="212"/>
    </location>
</feature>
<evidence type="ECO:0000256" key="7">
    <source>
        <dbReference type="ARBA" id="ARBA00022853"/>
    </source>
</evidence>
<gene>
    <name evidence="19" type="ORF">BJ878DRAFT_429628</name>
</gene>
<dbReference type="SMART" id="SM01408">
    <property type="entry name" value="ING"/>
    <property type="match status" value="1"/>
</dbReference>
<feature type="binding site" evidence="14">
    <location>
        <position position="385"/>
    </location>
    <ligand>
        <name>Zn(2+)</name>
        <dbReference type="ChEBI" id="CHEBI:29105"/>
        <label>1</label>
    </ligand>
</feature>
<dbReference type="InterPro" id="IPR019786">
    <property type="entry name" value="Zinc_finger_PHD-type_CS"/>
</dbReference>
<reference evidence="19" key="1">
    <citation type="journal article" date="2021" name="IMA Fungus">
        <title>Genomic characterization of three marine fungi, including Emericellopsis atlantica sp. nov. with signatures of a generalist lifestyle and marine biomass degradation.</title>
        <authorList>
            <person name="Hagestad O.C."/>
            <person name="Hou L."/>
            <person name="Andersen J.H."/>
            <person name="Hansen E.H."/>
            <person name="Altermark B."/>
            <person name="Li C."/>
            <person name="Kuhnert E."/>
            <person name="Cox R.J."/>
            <person name="Crous P.W."/>
            <person name="Spatafora J.W."/>
            <person name="Lail K."/>
            <person name="Amirebrahimi M."/>
            <person name="Lipzen A."/>
            <person name="Pangilinan J."/>
            <person name="Andreopoulos W."/>
            <person name="Hayes R.D."/>
            <person name="Ng V."/>
            <person name="Grigoriev I.V."/>
            <person name="Jackson S.A."/>
            <person name="Sutton T.D.S."/>
            <person name="Dobson A.D.W."/>
            <person name="Rama T."/>
        </authorList>
    </citation>
    <scope>NUCLEOTIDE SEQUENCE</scope>
    <source>
        <strain evidence="19">TRa3180A</strain>
    </source>
</reference>
<dbReference type="EMBL" id="MU254355">
    <property type="protein sequence ID" value="KAG9240745.1"/>
    <property type="molecule type" value="Genomic_DNA"/>
</dbReference>
<evidence type="ECO:0000256" key="6">
    <source>
        <dbReference type="ARBA" id="ARBA00022833"/>
    </source>
</evidence>
<feature type="binding site" evidence="14">
    <location>
        <position position="363"/>
    </location>
    <ligand>
        <name>Zn(2+)</name>
        <dbReference type="ChEBI" id="CHEBI:29105"/>
        <label>1</label>
    </ligand>
</feature>
<keyword evidence="11" id="KW-0131">Cell cycle</keyword>
<dbReference type="CDD" id="cd15505">
    <property type="entry name" value="PHD_ING"/>
    <property type="match status" value="1"/>
</dbReference>
<feature type="compositionally biased region" description="Acidic residues" evidence="17">
    <location>
        <begin position="344"/>
        <end position="355"/>
    </location>
</feature>
<evidence type="ECO:0000256" key="11">
    <source>
        <dbReference type="ARBA" id="ARBA00023306"/>
    </source>
</evidence>
<feature type="binding site" evidence="14">
    <location>
        <position position="361"/>
    </location>
    <ligand>
        <name>Zn(2+)</name>
        <dbReference type="ChEBI" id="CHEBI:29105"/>
        <label>1</label>
    </ligand>
</feature>
<accession>A0A9P7YVX8</accession>
<dbReference type="InterPro" id="IPR028651">
    <property type="entry name" value="ING_fam"/>
</dbReference>
<evidence type="ECO:0000256" key="10">
    <source>
        <dbReference type="ARBA" id="ARBA00023254"/>
    </source>
</evidence>
<keyword evidence="6 14" id="KW-0862">Zinc</keyword>
<evidence type="ECO:0000256" key="16">
    <source>
        <dbReference type="RuleBase" id="RU361213"/>
    </source>
</evidence>
<name>A0A9P7YVX8_9HELO</name>
<evidence type="ECO:0000256" key="1">
    <source>
        <dbReference type="ARBA" id="ARBA00004123"/>
    </source>
</evidence>
<protein>
    <recommendedName>
        <fullName evidence="16">Chromatin modification-related protein</fullName>
    </recommendedName>
</protein>
<feature type="binding site" evidence="14">
    <location>
        <position position="404"/>
    </location>
    <ligand>
        <name>Zn(2+)</name>
        <dbReference type="ChEBI" id="CHEBI:29105"/>
        <label>2</label>
    </ligand>
</feature>
<feature type="site" description="Histone H3K4me3 binding" evidence="13">
    <location>
        <position position="371"/>
    </location>
</feature>
<comment type="function">
    <text evidence="16">Component of an histone acetyltransferase complex.</text>
</comment>
<dbReference type="CDD" id="cd16858">
    <property type="entry name" value="ING_ING3_Yng2p"/>
    <property type="match status" value="1"/>
</dbReference>
<dbReference type="GO" id="GO:0005634">
    <property type="term" value="C:nucleus"/>
    <property type="evidence" value="ECO:0007669"/>
    <property type="project" value="UniProtKB-SubCell"/>
</dbReference>
<keyword evidence="9 16" id="KW-0539">Nucleus</keyword>
<organism evidence="19 20">
    <name type="scientific">Calycina marina</name>
    <dbReference type="NCBI Taxonomy" id="1763456"/>
    <lineage>
        <taxon>Eukaryota</taxon>
        <taxon>Fungi</taxon>
        <taxon>Dikarya</taxon>
        <taxon>Ascomycota</taxon>
        <taxon>Pezizomycotina</taxon>
        <taxon>Leotiomycetes</taxon>
        <taxon>Helotiales</taxon>
        <taxon>Pezizellaceae</taxon>
        <taxon>Calycina</taxon>
    </lineage>
</organism>
<keyword evidence="7 16" id="KW-0156">Chromatin regulator</keyword>
<feature type="domain" description="PHD-type" evidence="18">
    <location>
        <begin position="358"/>
        <end position="407"/>
    </location>
</feature>
<dbReference type="GO" id="GO:0008270">
    <property type="term" value="F:zinc ion binding"/>
    <property type="evidence" value="ECO:0007669"/>
    <property type="project" value="UniProtKB-KW"/>
</dbReference>
<comment type="domain">
    <text evidence="16">The PHD-type zinc finger mediates the binding to H3K4me3.</text>
</comment>
<evidence type="ECO:0000256" key="14">
    <source>
        <dbReference type="PIRSR" id="PIRSR628651-51"/>
    </source>
</evidence>
<comment type="similarity">
    <text evidence="2 16">Belongs to the ING family.</text>
</comment>
<evidence type="ECO:0000256" key="8">
    <source>
        <dbReference type="ARBA" id="ARBA00023204"/>
    </source>
</evidence>
<dbReference type="PROSITE" id="PS50016">
    <property type="entry name" value="ZF_PHD_2"/>
    <property type="match status" value="1"/>
</dbReference>
<feature type="binding site" evidence="14">
    <location>
        <position position="401"/>
    </location>
    <ligand>
        <name>Zn(2+)</name>
        <dbReference type="ChEBI" id="CHEBI:29105"/>
        <label>2</label>
    </ligand>
</feature>
<dbReference type="Gene3D" id="3.30.40.10">
    <property type="entry name" value="Zinc/RING finger domain, C3HC4 (zinc finger)"/>
    <property type="match status" value="1"/>
</dbReference>
<keyword evidence="4" id="KW-0227">DNA damage</keyword>
<comment type="caution">
    <text evidence="19">The sequence shown here is derived from an EMBL/GenBank/DDBJ whole genome shotgun (WGS) entry which is preliminary data.</text>
</comment>
<dbReference type="InterPro" id="IPR001965">
    <property type="entry name" value="Znf_PHD"/>
</dbReference>
<dbReference type="Proteomes" id="UP000887226">
    <property type="component" value="Unassembled WGS sequence"/>
</dbReference>
<evidence type="ECO:0000259" key="18">
    <source>
        <dbReference type="PROSITE" id="PS50016"/>
    </source>
</evidence>
<evidence type="ECO:0000256" key="5">
    <source>
        <dbReference type="ARBA" id="ARBA00022771"/>
    </source>
</evidence>
<evidence type="ECO:0000256" key="3">
    <source>
        <dbReference type="ARBA" id="ARBA00022723"/>
    </source>
</evidence>
<keyword evidence="3 14" id="KW-0479">Metal-binding</keyword>
<feature type="binding site" evidence="14">
    <location>
        <position position="379"/>
    </location>
    <ligand>
        <name>Zn(2+)</name>
        <dbReference type="ChEBI" id="CHEBI:29105"/>
        <label>2</label>
    </ligand>
</feature>
<keyword evidence="10" id="KW-0469">Meiosis</keyword>
<keyword evidence="8" id="KW-0234">DNA repair</keyword>
<dbReference type="OrthoDB" id="2505961at2759"/>
<sequence length="414" mass="44729">MPRDDLQIYDGKAPIMPLPVEQFDAAGVIEEYTSNQAANLANEIAFHNDEILAKDNELLKVELAIKAKDGSIQRWIRNNGSHASNPKETQYRKQIDGLYDQAEAIQSQKLALATKCKDIVDNRTQWLDEQIATLTERGELAPDDTLPPLLRPQASQQTRPLPTVTAVPASQTPLSAVATHVRHPNQHPQRPQAQTQGLHLATSGAPASTPTTQSAATILLERQRREASLGPSATSQKRVKLTGGLGTLPALSSGLARPSTTPGTPRAGTPVRAGSAGPRSQKGPTAGQYNKKVAPQGSRQSGNLRKNRPGKSRLNNVKGGTRNKNSPTETNDSELSEAESGASIDEEEPQDEEVSDDKKYCICDSGSYGDMVACDNSKCELEWFHWTCVGLTAAPVGLWLCPICERKAEVKPGR</sequence>
<evidence type="ECO:0000256" key="12">
    <source>
        <dbReference type="ARBA" id="ARBA00037044"/>
    </source>
</evidence>
<feature type="site" description="Histone H3K4me3 binding" evidence="13">
    <location>
        <position position="360"/>
    </location>
</feature>
<dbReference type="GO" id="GO:0006355">
    <property type="term" value="P:regulation of DNA-templated transcription"/>
    <property type="evidence" value="ECO:0007669"/>
    <property type="project" value="TreeGrafter"/>
</dbReference>
<dbReference type="SMART" id="SM00249">
    <property type="entry name" value="PHD"/>
    <property type="match status" value="1"/>
</dbReference>
<dbReference type="GO" id="GO:0051321">
    <property type="term" value="P:meiotic cell cycle"/>
    <property type="evidence" value="ECO:0007669"/>
    <property type="project" value="UniProtKB-KW"/>
</dbReference>
<dbReference type="PANTHER" id="PTHR10333">
    <property type="entry name" value="INHIBITOR OF GROWTH PROTEIN"/>
    <property type="match status" value="1"/>
</dbReference>
<feature type="region of interest" description="Disordered" evidence="17">
    <location>
        <begin position="138"/>
        <end position="162"/>
    </location>
</feature>
<evidence type="ECO:0000313" key="20">
    <source>
        <dbReference type="Proteomes" id="UP000887226"/>
    </source>
</evidence>
<dbReference type="GO" id="GO:0006281">
    <property type="term" value="P:DNA repair"/>
    <property type="evidence" value="ECO:0007669"/>
    <property type="project" value="UniProtKB-KW"/>
</dbReference>
<dbReference type="PANTHER" id="PTHR10333:SF100">
    <property type="entry name" value="CHROMATIN MODIFICATION-RELATED PROTEIN YNG2"/>
    <property type="match status" value="1"/>
</dbReference>
<dbReference type="SUPFAM" id="SSF57903">
    <property type="entry name" value="FYVE/PHD zinc finger"/>
    <property type="match status" value="1"/>
</dbReference>
<evidence type="ECO:0000313" key="19">
    <source>
        <dbReference type="EMBL" id="KAG9240745.1"/>
    </source>
</evidence>
<dbReference type="InterPro" id="IPR024610">
    <property type="entry name" value="ING_N_histone-binding"/>
</dbReference>
<keyword evidence="20" id="KW-1185">Reference proteome</keyword>
<keyword evidence="5 15" id="KW-0863">Zinc-finger</keyword>
<feature type="site" description="Histone H3K4me3 binding" evidence="13">
    <location>
        <position position="375"/>
    </location>
</feature>
<feature type="region of interest" description="Disordered" evidence="17">
    <location>
        <begin position="225"/>
        <end position="356"/>
    </location>
</feature>
<feature type="site" description="Histone H3K4me3 binding" evidence="13">
    <location>
        <position position="383"/>
    </location>
</feature>